<sequence>MIKLTFYHSLDNYDDDYYYDNDGFVNESSNYPPDIEIEIKNKNNTLILYFNQTNTSSITWYHLLLAITENKNYSLQITNNNNHIVIKVTNGSTEFGLISGTNLIITSIENYSAYGIIEKIYQKSICYEKKCGKKCGKKFEISKY</sequence>
<dbReference type="EMBL" id="MG602507">
    <property type="protein sequence ID" value="AVG46504.1"/>
    <property type="molecule type" value="Genomic_DNA"/>
</dbReference>
<organism evidence="1">
    <name type="scientific">Acanthamoeba polyphaga mimivirus</name>
    <name type="common">APMV</name>
    <dbReference type="NCBI Taxonomy" id="212035"/>
    <lineage>
        <taxon>Viruses</taxon>
        <taxon>Varidnaviria</taxon>
        <taxon>Bamfordvirae</taxon>
        <taxon>Nucleocytoviricota</taxon>
        <taxon>Megaviricetes</taxon>
        <taxon>Imitervirales</taxon>
        <taxon>Mimiviridae</taxon>
        <taxon>Megamimivirinae</taxon>
        <taxon>Mimivirus</taxon>
        <taxon>Mimivirus bradfordmassiliense</taxon>
    </lineage>
</organism>
<evidence type="ECO:0000313" key="1">
    <source>
        <dbReference type="EMBL" id="AVG46504.1"/>
    </source>
</evidence>
<name>A0A2L2DK31_MIMIV</name>
<organismHost>
    <name type="scientific">Acanthamoeba polyphaga</name>
    <name type="common">Amoeba</name>
    <dbReference type="NCBI Taxonomy" id="5757"/>
</organismHost>
<proteinExistence type="predicted"/>
<reference evidence="1" key="1">
    <citation type="journal article" date="2017" name="Front. Microbiol.">
        <title>Genome Characterization of the First Mimiviruses of Lineage C Isolated in Brazil.</title>
        <authorList>
            <person name="Assis F.L."/>
            <person name="Franco-Luiz A.P.M."/>
            <person name="Dos Santos R.N."/>
            <person name="Campos F.S."/>
            <person name="Dornas F.P."/>
            <person name="Borato P.V.M."/>
            <person name="Franco A.C."/>
            <person name="Abrahao J.S."/>
            <person name="Colson P."/>
            <person name="Scola B."/>
        </authorList>
    </citation>
    <scope>NUCLEOTIDE SEQUENCE [LARGE SCALE GENOMIC DNA]</scope>
</reference>
<protein>
    <submittedName>
        <fullName evidence="1">Uncharacterized protein</fullName>
    </submittedName>
</protein>
<accession>A0A2L2DK31</accession>
<dbReference type="Proteomes" id="UP000280369">
    <property type="component" value="Segment"/>
</dbReference>